<evidence type="ECO:0000256" key="1">
    <source>
        <dbReference type="SAM" id="Coils"/>
    </source>
</evidence>
<accession>A0A8S0SZQ1</accession>
<feature type="coiled-coil region" evidence="1">
    <location>
        <begin position="1"/>
        <end position="28"/>
    </location>
</feature>
<gene>
    <name evidence="2" type="ORF">OLEA9_A109546</name>
</gene>
<feature type="coiled-coil region" evidence="1">
    <location>
        <begin position="99"/>
        <end position="133"/>
    </location>
</feature>
<evidence type="ECO:0000313" key="3">
    <source>
        <dbReference type="Proteomes" id="UP000594638"/>
    </source>
</evidence>
<comment type="caution">
    <text evidence="2">The sequence shown here is derived from an EMBL/GenBank/DDBJ whole genome shotgun (WGS) entry which is preliminary data.</text>
</comment>
<proteinExistence type="predicted"/>
<evidence type="ECO:0000313" key="2">
    <source>
        <dbReference type="EMBL" id="CAA2997957.1"/>
    </source>
</evidence>
<name>A0A8S0SZQ1_OLEEU</name>
<protein>
    <submittedName>
        <fullName evidence="2">Uncharacterized protein</fullName>
    </submittedName>
</protein>
<dbReference type="EMBL" id="CACTIH010005574">
    <property type="protein sequence ID" value="CAA2997957.1"/>
    <property type="molecule type" value="Genomic_DNA"/>
</dbReference>
<keyword evidence="1" id="KW-0175">Coiled coil</keyword>
<organism evidence="2 3">
    <name type="scientific">Olea europaea subsp. europaea</name>
    <dbReference type="NCBI Taxonomy" id="158383"/>
    <lineage>
        <taxon>Eukaryota</taxon>
        <taxon>Viridiplantae</taxon>
        <taxon>Streptophyta</taxon>
        <taxon>Embryophyta</taxon>
        <taxon>Tracheophyta</taxon>
        <taxon>Spermatophyta</taxon>
        <taxon>Magnoliopsida</taxon>
        <taxon>eudicotyledons</taxon>
        <taxon>Gunneridae</taxon>
        <taxon>Pentapetalae</taxon>
        <taxon>asterids</taxon>
        <taxon>lamiids</taxon>
        <taxon>Lamiales</taxon>
        <taxon>Oleaceae</taxon>
        <taxon>Oleeae</taxon>
        <taxon>Olea</taxon>
    </lineage>
</organism>
<dbReference type="AlphaFoldDB" id="A0A8S0SZQ1"/>
<reference evidence="2 3" key="1">
    <citation type="submission" date="2019-12" db="EMBL/GenBank/DDBJ databases">
        <authorList>
            <person name="Alioto T."/>
            <person name="Alioto T."/>
            <person name="Gomez Garrido J."/>
        </authorList>
    </citation>
    <scope>NUCLEOTIDE SEQUENCE [LARGE SCALE GENOMIC DNA]</scope>
</reference>
<keyword evidence="3" id="KW-1185">Reference proteome</keyword>
<sequence length="260" mass="29304">MTEFQCTNKELTVQLKDLKSQLLDLKRDRSSQIDHLIRVQGEIRLDMTEIRSSMTFLSDSAIVLISSMMDAIVVKATEKSEVHSVGDAPRQEKVFDKLKEELRGQMTEFQCTNKELTMQLKDLKSQLLDLKRDRSSQIDHLIHVQGEIRLDMTEIRSSMTFLSDSVIILISSMMDAIVVKATEKSEVHSVGDAPQQEKVTIIQQNIDRKGKDKMDPANEIEYSSFPPTPSFDLGVASTSIISNKVDAIIAGVVKDCEIEE</sequence>
<dbReference type="Proteomes" id="UP000594638">
    <property type="component" value="Unassembled WGS sequence"/>
</dbReference>
<dbReference type="Gramene" id="OE9A109546T1">
    <property type="protein sequence ID" value="OE9A109546C1"/>
    <property type="gene ID" value="OE9A109546"/>
</dbReference>